<proteinExistence type="predicted"/>
<evidence type="ECO:0000313" key="4">
    <source>
        <dbReference type="Proteomes" id="UP000314294"/>
    </source>
</evidence>
<reference evidence="3 4" key="1">
    <citation type="submission" date="2019-03" db="EMBL/GenBank/DDBJ databases">
        <title>First draft genome of Liparis tanakae, snailfish: a comprehensive survey of snailfish specific genes.</title>
        <authorList>
            <person name="Kim W."/>
            <person name="Song I."/>
            <person name="Jeong J.-H."/>
            <person name="Kim D."/>
            <person name="Kim S."/>
            <person name="Ryu S."/>
            <person name="Song J.Y."/>
            <person name="Lee S.K."/>
        </authorList>
    </citation>
    <scope>NUCLEOTIDE SEQUENCE [LARGE SCALE GENOMIC DNA]</scope>
    <source>
        <tissue evidence="3">Muscle</tissue>
    </source>
</reference>
<dbReference type="OrthoDB" id="8961517at2759"/>
<organism evidence="3 4">
    <name type="scientific">Liparis tanakae</name>
    <name type="common">Tanaka's snailfish</name>
    <dbReference type="NCBI Taxonomy" id="230148"/>
    <lineage>
        <taxon>Eukaryota</taxon>
        <taxon>Metazoa</taxon>
        <taxon>Chordata</taxon>
        <taxon>Craniata</taxon>
        <taxon>Vertebrata</taxon>
        <taxon>Euteleostomi</taxon>
        <taxon>Actinopterygii</taxon>
        <taxon>Neopterygii</taxon>
        <taxon>Teleostei</taxon>
        <taxon>Neoteleostei</taxon>
        <taxon>Acanthomorphata</taxon>
        <taxon>Eupercaria</taxon>
        <taxon>Perciformes</taxon>
        <taxon>Cottioidei</taxon>
        <taxon>Cottales</taxon>
        <taxon>Liparidae</taxon>
        <taxon>Liparis</taxon>
    </lineage>
</organism>
<sequence>MEKNKGSNFTAAETTALLEGARANRRALFGAAGGPGQSSLSSKLKNKIWADITKQVNATGSGPRRNVEQVRLRWKNLKQRATKDHSEATKNQRGNNAIKRGEFTETVLDIIGGESSRVGFGIPPAGTGESIDPTKPLNLSAGMTPLTPLTPEEGASEEPCTSRSPVLEEMGNPPAPPCKRRRQAEEGDACSNFTASRPSTLWSGVKQRRLKSEEVRVRPESLLSPARVGDVTWGRDGDRGIGTDGATGGGWWDRLGVALTGTLIGWALGLGPRNAGSEGFGHGETKEPEGGK</sequence>
<feature type="region of interest" description="Disordered" evidence="1">
    <location>
        <begin position="78"/>
        <end position="97"/>
    </location>
</feature>
<protein>
    <recommendedName>
        <fullName evidence="2">Myb-like domain-containing protein</fullName>
    </recommendedName>
</protein>
<dbReference type="Pfam" id="PF13873">
    <property type="entry name" value="Myb_DNA-bind_5"/>
    <property type="match status" value="1"/>
</dbReference>
<dbReference type="InterPro" id="IPR001005">
    <property type="entry name" value="SANT/Myb"/>
</dbReference>
<evidence type="ECO:0000256" key="1">
    <source>
        <dbReference type="SAM" id="MobiDB-lite"/>
    </source>
</evidence>
<dbReference type="PANTHER" id="PTHR23098:SF16">
    <property type="entry name" value="REGULATORY PROTEIN ZESTE"/>
    <property type="match status" value="1"/>
</dbReference>
<dbReference type="SMART" id="SM00717">
    <property type="entry name" value="SANT"/>
    <property type="match status" value="1"/>
</dbReference>
<evidence type="ECO:0000259" key="2">
    <source>
        <dbReference type="SMART" id="SM00717"/>
    </source>
</evidence>
<dbReference type="GO" id="GO:0005634">
    <property type="term" value="C:nucleus"/>
    <property type="evidence" value="ECO:0007669"/>
    <property type="project" value="TreeGrafter"/>
</dbReference>
<comment type="caution">
    <text evidence="3">The sequence shown here is derived from an EMBL/GenBank/DDBJ whole genome shotgun (WGS) entry which is preliminary data.</text>
</comment>
<accession>A0A4Z2GXP7</accession>
<name>A0A4Z2GXP7_9TELE</name>
<dbReference type="Proteomes" id="UP000314294">
    <property type="component" value="Unassembled WGS sequence"/>
</dbReference>
<feature type="domain" description="Myb-like" evidence="2">
    <location>
        <begin position="5"/>
        <end position="80"/>
    </location>
</feature>
<feature type="compositionally biased region" description="Basic and acidic residues" evidence="1">
    <location>
        <begin position="81"/>
        <end position="90"/>
    </location>
</feature>
<dbReference type="AlphaFoldDB" id="A0A4Z2GXP7"/>
<dbReference type="InterPro" id="IPR028002">
    <property type="entry name" value="Myb_DNA-bind_5"/>
</dbReference>
<keyword evidence="4" id="KW-1185">Reference proteome</keyword>
<gene>
    <name evidence="3" type="ORF">EYF80_031778</name>
</gene>
<dbReference type="EMBL" id="SRLO01000391">
    <property type="protein sequence ID" value="TNN58030.1"/>
    <property type="molecule type" value="Genomic_DNA"/>
</dbReference>
<dbReference type="PANTHER" id="PTHR23098">
    <property type="entry name" value="AGAP001331-PA-RELATED"/>
    <property type="match status" value="1"/>
</dbReference>
<evidence type="ECO:0000313" key="3">
    <source>
        <dbReference type="EMBL" id="TNN58030.1"/>
    </source>
</evidence>
<feature type="region of interest" description="Disordered" evidence="1">
    <location>
        <begin position="145"/>
        <end position="184"/>
    </location>
</feature>